<evidence type="ECO:0000313" key="3">
    <source>
        <dbReference type="Proteomes" id="UP001189429"/>
    </source>
</evidence>
<evidence type="ECO:0000313" key="2">
    <source>
        <dbReference type="EMBL" id="CAK0866210.1"/>
    </source>
</evidence>
<gene>
    <name evidence="2" type="ORF">PCOR1329_LOCUS53461</name>
</gene>
<comment type="caution">
    <text evidence="2">The sequence shown here is derived from an EMBL/GenBank/DDBJ whole genome shotgun (WGS) entry which is preliminary data.</text>
</comment>
<dbReference type="CDD" id="cd06464">
    <property type="entry name" value="ACD_sHsps-like"/>
    <property type="match status" value="1"/>
</dbReference>
<reference evidence="2" key="1">
    <citation type="submission" date="2023-10" db="EMBL/GenBank/DDBJ databases">
        <authorList>
            <person name="Chen Y."/>
            <person name="Shah S."/>
            <person name="Dougan E. K."/>
            <person name="Thang M."/>
            <person name="Chan C."/>
        </authorList>
    </citation>
    <scope>NUCLEOTIDE SEQUENCE [LARGE SCALE GENOMIC DNA]</scope>
</reference>
<evidence type="ECO:0000256" key="1">
    <source>
        <dbReference type="SAM" id="MobiDB-lite"/>
    </source>
</evidence>
<feature type="region of interest" description="Disordered" evidence="1">
    <location>
        <begin position="1"/>
        <end position="27"/>
    </location>
</feature>
<accession>A0ABN9V4J3</accession>
<proteinExistence type="predicted"/>
<protein>
    <recommendedName>
        <fullName evidence="4">CS domain-containing protein</fullName>
    </recommendedName>
</protein>
<evidence type="ECO:0008006" key="4">
    <source>
        <dbReference type="Google" id="ProtNLM"/>
    </source>
</evidence>
<sequence length="458" mass="47270">MAADRTVFRLRRPGDGGGGGGADRRGKDDAWRLTADLGGVGPDDFALDLNAGEVRISFASAAGPRPPLSFLLPPGVPLIDVPSATCHFSRQRGRLTVSWAALAPASSSGAPCQGTSGVAVGGRPGSTAEDSLDERIAALAEECRGLTGAPAARRGDSDERLVGAVAAQVARLHDGGADPEHLASVVSTALQCTGRAADPAERSRLLLQVGHALEGKVPELRANCYEMAVEVLEGASAASPLLQPEACLFAAGANAGLGMHEAAEVLLRHGLQALASKRDVGEGATLLRARIHASLADVLSRIRPEEAEAHLQAAREACATEEGRQAERLQRASVAFAAPSGAERLPVRTYSVADGERQVSVRVPLDDGLYPGAASAVSSAAGHLRVEFDPGSSTAVELHIAAPRAPGAAGVACWVLRLAPLRHAVVPGAAEVQLRAGRAELRLLKEEAGPWLNGLLRD</sequence>
<organism evidence="2 3">
    <name type="scientific">Prorocentrum cordatum</name>
    <dbReference type="NCBI Taxonomy" id="2364126"/>
    <lineage>
        <taxon>Eukaryota</taxon>
        <taxon>Sar</taxon>
        <taxon>Alveolata</taxon>
        <taxon>Dinophyceae</taxon>
        <taxon>Prorocentrales</taxon>
        <taxon>Prorocentraceae</taxon>
        <taxon>Prorocentrum</taxon>
    </lineage>
</organism>
<dbReference type="Proteomes" id="UP001189429">
    <property type="component" value="Unassembled WGS sequence"/>
</dbReference>
<name>A0ABN9V4J3_9DINO</name>
<keyword evidence="3" id="KW-1185">Reference proteome</keyword>
<dbReference type="EMBL" id="CAUYUJ010016516">
    <property type="protein sequence ID" value="CAK0866210.1"/>
    <property type="molecule type" value="Genomic_DNA"/>
</dbReference>